<dbReference type="PROSITE" id="PS50206">
    <property type="entry name" value="RHODANESE_3"/>
    <property type="match status" value="1"/>
</dbReference>
<evidence type="ECO:0000256" key="7">
    <source>
        <dbReference type="ARBA" id="ARBA00073823"/>
    </source>
</evidence>
<keyword evidence="2 8" id="KW-0711">Selenium</keyword>
<dbReference type="STRING" id="1121863.GCA_000621185_00532"/>
<evidence type="ECO:0000256" key="8">
    <source>
        <dbReference type="HAMAP-Rule" id="MF_01622"/>
    </source>
</evidence>
<comment type="catalytic activity">
    <reaction evidence="3">
        <text>5-methylaminomethyl-2-thiouridine(34) in tRNA + selenophosphate + (2E)-geranyl diphosphate + H2O + H(+) = 5-methylaminomethyl-2-selenouridine(34) in tRNA + (2E)-thiogeraniol + phosphate + diphosphate</text>
        <dbReference type="Rhea" id="RHEA:42716"/>
        <dbReference type="Rhea" id="RHEA-COMP:10195"/>
        <dbReference type="Rhea" id="RHEA-COMP:10196"/>
        <dbReference type="ChEBI" id="CHEBI:15377"/>
        <dbReference type="ChEBI" id="CHEBI:15378"/>
        <dbReference type="ChEBI" id="CHEBI:16144"/>
        <dbReference type="ChEBI" id="CHEBI:33019"/>
        <dbReference type="ChEBI" id="CHEBI:43474"/>
        <dbReference type="ChEBI" id="CHEBI:58057"/>
        <dbReference type="ChEBI" id="CHEBI:74455"/>
        <dbReference type="ChEBI" id="CHEBI:82743"/>
        <dbReference type="ChEBI" id="CHEBI:143703"/>
        <dbReference type="EC" id="2.9.1.3"/>
    </reaction>
    <physiologicalReaction direction="left-to-right" evidence="3">
        <dbReference type="Rhea" id="RHEA:42717"/>
    </physiologicalReaction>
</comment>
<gene>
    <name evidence="8" type="primary">selU</name>
    <name evidence="10" type="ORF">ACH50_01945</name>
</gene>
<evidence type="ECO:0000256" key="2">
    <source>
        <dbReference type="ARBA" id="ARBA00023266"/>
    </source>
</evidence>
<dbReference type="HAMAP" id="MF_01622">
    <property type="entry name" value="tRNA_sel_U_synth"/>
    <property type="match status" value="1"/>
</dbReference>
<comment type="caution">
    <text evidence="10">The sequence shown here is derived from an EMBL/GenBank/DDBJ whole genome shotgun (WGS) entry which is preliminary data.</text>
</comment>
<comment type="subunit">
    <text evidence="8">Monomer.</text>
</comment>
<dbReference type="InterPro" id="IPR017582">
    <property type="entry name" value="SelU"/>
</dbReference>
<dbReference type="SUPFAM" id="SSF52821">
    <property type="entry name" value="Rhodanese/Cell cycle control phosphatase"/>
    <property type="match status" value="1"/>
</dbReference>
<dbReference type="RefSeq" id="WP_048887221.1">
    <property type="nucleotide sequence ID" value="NZ_LFEJ01000003.1"/>
</dbReference>
<accession>A0A0J8VSS1</accession>
<reference evidence="10 11" key="1">
    <citation type="submission" date="2015-06" db="EMBL/GenBank/DDBJ databases">
        <title>Genome sequencing of Cronobacter sp. strain DJ34 isolated from petroleum contaminated sludge of Duliajan Oil Fields, Assam, India.</title>
        <authorList>
            <person name="Pal S."/>
            <person name="Banerjee T.D."/>
            <person name="Roy A."/>
            <person name="Sar P."/>
            <person name="Kazy S.K."/>
        </authorList>
    </citation>
    <scope>NUCLEOTIDE SEQUENCE [LARGE SCALE GENOMIC DNA]</scope>
    <source>
        <strain evidence="10 11">DJ34</strain>
    </source>
</reference>
<evidence type="ECO:0000256" key="1">
    <source>
        <dbReference type="ARBA" id="ARBA00022679"/>
    </source>
</evidence>
<comment type="catalytic activity">
    <reaction evidence="8">
        <text>5-methylaminomethyl-2-thiouridine(34) in tRNA + (2E)-geranyl diphosphate = 5-methylaminomethyl-S-(2E)-geranyl-thiouridine(34) in tRNA + diphosphate</text>
        <dbReference type="Rhea" id="RHEA:14085"/>
        <dbReference type="Rhea" id="RHEA-COMP:10195"/>
        <dbReference type="Rhea" id="RHEA-COMP:14654"/>
        <dbReference type="ChEBI" id="CHEBI:33019"/>
        <dbReference type="ChEBI" id="CHEBI:58057"/>
        <dbReference type="ChEBI" id="CHEBI:74455"/>
        <dbReference type="ChEBI" id="CHEBI:140632"/>
    </reaction>
</comment>
<dbReference type="NCBIfam" id="NF008749">
    <property type="entry name" value="PRK11784.1-1"/>
    <property type="match status" value="1"/>
</dbReference>
<dbReference type="InterPro" id="IPR036873">
    <property type="entry name" value="Rhodanese-like_dom_sf"/>
</dbReference>
<evidence type="ECO:0000256" key="4">
    <source>
        <dbReference type="ARBA" id="ARBA00055294"/>
    </source>
</evidence>
<dbReference type="GO" id="GO:0002098">
    <property type="term" value="P:tRNA wobble uridine modification"/>
    <property type="evidence" value="ECO:0007669"/>
    <property type="project" value="UniProtKB-UniRule"/>
</dbReference>
<dbReference type="AlphaFoldDB" id="A0A0J8VSS1"/>
<dbReference type="Gene3D" id="3.40.250.10">
    <property type="entry name" value="Rhodanese-like domain"/>
    <property type="match status" value="1"/>
</dbReference>
<dbReference type="PATRIC" id="fig|1656095.3.peg.161"/>
<evidence type="ECO:0000256" key="3">
    <source>
        <dbReference type="ARBA" id="ARBA00050862"/>
    </source>
</evidence>
<feature type="domain" description="Rhodanese" evidence="9">
    <location>
        <begin position="18"/>
        <end position="141"/>
    </location>
</feature>
<dbReference type="Proteomes" id="UP000037315">
    <property type="component" value="Unassembled WGS sequence"/>
</dbReference>
<comment type="similarity">
    <text evidence="5 8">Belongs to the SelU family.</text>
</comment>
<organism evidence="10 11">
    <name type="scientific">Franconibacter pulveris</name>
    <dbReference type="NCBI Taxonomy" id="435910"/>
    <lineage>
        <taxon>Bacteria</taxon>
        <taxon>Pseudomonadati</taxon>
        <taxon>Pseudomonadota</taxon>
        <taxon>Gammaproteobacteria</taxon>
        <taxon>Enterobacterales</taxon>
        <taxon>Enterobacteriaceae</taxon>
        <taxon>Franconibacter</taxon>
    </lineage>
</organism>
<dbReference type="GO" id="GO:0016765">
    <property type="term" value="F:transferase activity, transferring alkyl or aryl (other than methyl) groups"/>
    <property type="evidence" value="ECO:0007669"/>
    <property type="project" value="UniProtKB-UniRule"/>
</dbReference>
<comment type="catalytic activity">
    <reaction evidence="8">
        <text>5-methylaminomethyl-2-(Se-phospho)selenouridine(34) in tRNA + H2O = 5-methylaminomethyl-2-selenouridine(34) in tRNA + phosphate</text>
        <dbReference type="Rhea" id="RHEA:60176"/>
        <dbReference type="Rhea" id="RHEA-COMP:10196"/>
        <dbReference type="Rhea" id="RHEA-COMP:15523"/>
        <dbReference type="ChEBI" id="CHEBI:15377"/>
        <dbReference type="ChEBI" id="CHEBI:43474"/>
        <dbReference type="ChEBI" id="CHEBI:82743"/>
        <dbReference type="ChEBI" id="CHEBI:143702"/>
    </reaction>
</comment>
<dbReference type="OrthoDB" id="9808735at2"/>
<dbReference type="CDD" id="cd01520">
    <property type="entry name" value="RHOD_YbbB"/>
    <property type="match status" value="1"/>
</dbReference>
<evidence type="ECO:0000259" key="9">
    <source>
        <dbReference type="PROSITE" id="PS50206"/>
    </source>
</evidence>
<protein>
    <recommendedName>
        <fullName evidence="7 8">tRNA 2-selenouridine synthase</fullName>
        <ecNumber evidence="6 8">2.9.1.3</ecNumber>
    </recommendedName>
</protein>
<dbReference type="PANTHER" id="PTHR30401:SF0">
    <property type="entry name" value="TRNA 2-SELENOURIDINE SYNTHASE"/>
    <property type="match status" value="1"/>
</dbReference>
<dbReference type="InterPro" id="IPR058840">
    <property type="entry name" value="AAA_SelU"/>
</dbReference>
<dbReference type="SMART" id="SM00450">
    <property type="entry name" value="RHOD"/>
    <property type="match status" value="1"/>
</dbReference>
<comment type="function">
    <text evidence="4 8">Involved in the post-transcriptional modification of the uridine at the wobble position (U34) of tRNA(Lys), tRNA(Glu) and tRNA(Gln). Catalyzes the conversion of 2-thiouridine (S2U-RNA) to 2-selenouridine (Se2U-RNA). Acts in a two-step process involving geranylation of 2-thiouridine (S2U) to S-geranyl-2-thiouridine (geS2U) and subsequent selenation of the latter derivative to 2-selenouridine (Se2U) in the tRNA chain.</text>
</comment>
<sequence>MEQKLTARPDTSDYRALLAQATPLIDVRAPVEFTQGALPAALNLPLMNNEERAAVGTCYKQQGQQAALALGHRLVQGETREQRLAAWKAACLRHPQGYLYCARGGLRSHIVQQWLKESGVDYPLVIGGYKALRQAAVDAIDALARRPLVLVGGCTGSGKTLLVREMATGVDLEALARHRGSSFGRTLTAQLSQASFENCLAGDLLAREAVWQTLPSPFWVLEDEGRTIGANHLPAALREQMACSPVAVVEEPFERRLERLGQEYFVAMQQAWCEAYGEEAGWREFGNYLHQGLYAIRRRLGLQRFAALADIQAQALSRHQQTGRHEAHFDWLIPLLKEYYDPMYRYQLEKKSANIVFRGDYAQVKAWLAERYGG</sequence>
<evidence type="ECO:0000256" key="5">
    <source>
        <dbReference type="ARBA" id="ARBA00060843"/>
    </source>
</evidence>
<keyword evidence="11" id="KW-1185">Reference proteome</keyword>
<dbReference type="FunFam" id="3.40.250.10:FF:000009">
    <property type="entry name" value="tRNA 2-selenouridine/geranyl-2-thiouridine synthase"/>
    <property type="match status" value="1"/>
</dbReference>
<comment type="catalytic activity">
    <reaction evidence="8">
        <text>5-methylaminomethyl-S-(2E)-geranyl-thiouridine(34) in tRNA + selenophosphate + H(+) = 5-methylaminomethyl-2-(Se-phospho)selenouridine(34) in tRNA + (2E)-thiogeraniol</text>
        <dbReference type="Rhea" id="RHEA:60172"/>
        <dbReference type="Rhea" id="RHEA-COMP:14654"/>
        <dbReference type="Rhea" id="RHEA-COMP:15523"/>
        <dbReference type="ChEBI" id="CHEBI:15378"/>
        <dbReference type="ChEBI" id="CHEBI:16144"/>
        <dbReference type="ChEBI" id="CHEBI:140632"/>
        <dbReference type="ChEBI" id="CHEBI:143702"/>
        <dbReference type="ChEBI" id="CHEBI:143703"/>
    </reaction>
</comment>
<dbReference type="NCBIfam" id="NF008751">
    <property type="entry name" value="PRK11784.1-3"/>
    <property type="match status" value="1"/>
</dbReference>
<dbReference type="InterPro" id="IPR001763">
    <property type="entry name" value="Rhodanese-like_dom"/>
</dbReference>
<dbReference type="EMBL" id="LFEJ01000003">
    <property type="protein sequence ID" value="KMV36196.1"/>
    <property type="molecule type" value="Genomic_DNA"/>
</dbReference>
<dbReference type="EC" id="2.9.1.3" evidence="6 8"/>
<dbReference type="PANTHER" id="PTHR30401">
    <property type="entry name" value="TRNA 2-SELENOURIDINE SYNTHASE"/>
    <property type="match status" value="1"/>
</dbReference>
<dbReference type="GO" id="GO:0043828">
    <property type="term" value="F:tRNA 2-selenouridine synthase activity"/>
    <property type="evidence" value="ECO:0007669"/>
    <property type="project" value="UniProtKB-EC"/>
</dbReference>
<evidence type="ECO:0000313" key="10">
    <source>
        <dbReference type="EMBL" id="KMV36196.1"/>
    </source>
</evidence>
<keyword evidence="1 8" id="KW-0808">Transferase</keyword>
<name>A0A0J8VSS1_9ENTR</name>
<dbReference type="Pfam" id="PF26341">
    <property type="entry name" value="AAA_SelU"/>
    <property type="match status" value="1"/>
</dbReference>
<feature type="active site" description="S-selanylcysteine intermediate" evidence="8">
    <location>
        <position position="101"/>
    </location>
</feature>
<evidence type="ECO:0000313" key="11">
    <source>
        <dbReference type="Proteomes" id="UP000037315"/>
    </source>
</evidence>
<evidence type="ECO:0000256" key="6">
    <source>
        <dbReference type="ARBA" id="ARBA00066463"/>
    </source>
</evidence>
<proteinExistence type="inferred from homology"/>
<dbReference type="NCBIfam" id="TIGR03167">
    <property type="entry name" value="tRNA_sel_U_synt"/>
    <property type="match status" value="1"/>
</dbReference>